<evidence type="ECO:0000313" key="4">
    <source>
        <dbReference type="EMBL" id="KAK9751120.1"/>
    </source>
</evidence>
<dbReference type="AlphaFoldDB" id="A0AAW1MT89"/>
<protein>
    <recommendedName>
        <fullName evidence="6">Tryptophan synthase beta chain-like PALP domain-containing protein</fullName>
    </recommendedName>
</protein>
<accession>A0AAW1MT89</accession>
<organism evidence="4 5">
    <name type="scientific">Saponaria officinalis</name>
    <name type="common">Common soapwort</name>
    <name type="synonym">Lychnis saponaria</name>
    <dbReference type="NCBI Taxonomy" id="3572"/>
    <lineage>
        <taxon>Eukaryota</taxon>
        <taxon>Viridiplantae</taxon>
        <taxon>Streptophyta</taxon>
        <taxon>Embryophyta</taxon>
        <taxon>Tracheophyta</taxon>
        <taxon>Spermatophyta</taxon>
        <taxon>Magnoliopsida</taxon>
        <taxon>eudicotyledons</taxon>
        <taxon>Gunneridae</taxon>
        <taxon>Pentapetalae</taxon>
        <taxon>Caryophyllales</taxon>
        <taxon>Caryophyllaceae</taxon>
        <taxon>Caryophylleae</taxon>
        <taxon>Saponaria</taxon>
    </lineage>
</organism>
<comment type="cofactor">
    <cofactor evidence="1">
        <name>pyridoxal 5'-phosphate</name>
        <dbReference type="ChEBI" id="CHEBI:597326"/>
    </cofactor>
</comment>
<sequence length="429" mass="47426">MKLHHLPKSSVLVNATQVTRDASQLKQHSKDSISKLLDRRWTLEKPDTKVHQITLSTEQTRSGFFGNVNFSINSHPKLSEAMMDESYKRPSFYIVRDDLLHPLVNGNKARKLDALLPMIEDISGTDVVTCGGVQSAHAAALAASCAERGLKSHLLLRGEEPETLTGYNLISSMYGNSIYVPRSVYAKRDEMLLTHGKAIAGPSGALVWFTDVLDSFTCIRTTDRKDSEDGKKKVVIVKEGAGDAVALLGIIRLVQYLSQNHVLGSERPYNFVIDSGTGTTAIGFALGALILGLPWKITAVMLADTFEGYKNQENRLVSDFKRFYASDLNDIDNALTDKLVHWVHRDNPRKFGNVLEGEINACQQIASQTGILVDPIYTLAAWELAVQLSQREHEDGAKVVMLHTGGTLGMFGLAQRYKSYFSTLKHGLH</sequence>
<dbReference type="InterPro" id="IPR036052">
    <property type="entry name" value="TrpB-like_PALP_sf"/>
</dbReference>
<evidence type="ECO:0000256" key="2">
    <source>
        <dbReference type="ARBA" id="ARBA00008639"/>
    </source>
</evidence>
<evidence type="ECO:0008006" key="6">
    <source>
        <dbReference type="Google" id="ProtNLM"/>
    </source>
</evidence>
<dbReference type="EMBL" id="JBDFQZ010000002">
    <property type="protein sequence ID" value="KAK9751120.1"/>
    <property type="molecule type" value="Genomic_DNA"/>
</dbReference>
<gene>
    <name evidence="4" type="ORF">RND81_02G243600</name>
</gene>
<dbReference type="FunFam" id="3.40.50.1100:FF:000081">
    <property type="entry name" value="D-cysteine desulfhydrase 2 mitochondrial"/>
    <property type="match status" value="1"/>
</dbReference>
<keyword evidence="5" id="KW-1185">Reference proteome</keyword>
<comment type="similarity">
    <text evidence="2">Belongs to the ACC deaminase/D-cysteine desulfhydrase family.</text>
</comment>
<evidence type="ECO:0000313" key="5">
    <source>
        <dbReference type="Proteomes" id="UP001443914"/>
    </source>
</evidence>
<dbReference type="Proteomes" id="UP001443914">
    <property type="component" value="Unassembled WGS sequence"/>
</dbReference>
<evidence type="ECO:0000256" key="1">
    <source>
        <dbReference type="ARBA" id="ARBA00001933"/>
    </source>
</evidence>
<evidence type="ECO:0000256" key="3">
    <source>
        <dbReference type="ARBA" id="ARBA00022898"/>
    </source>
</evidence>
<dbReference type="GO" id="GO:0019148">
    <property type="term" value="F:D-cysteine desulfhydrase activity"/>
    <property type="evidence" value="ECO:0007669"/>
    <property type="project" value="TreeGrafter"/>
</dbReference>
<dbReference type="InterPro" id="IPR027278">
    <property type="entry name" value="ACCD_DCysDesulf"/>
</dbReference>
<dbReference type="PANTHER" id="PTHR43780">
    <property type="entry name" value="1-AMINOCYCLOPROPANE-1-CARBOXYLATE DEAMINASE-RELATED"/>
    <property type="match status" value="1"/>
</dbReference>
<reference evidence="4" key="1">
    <citation type="submission" date="2024-03" db="EMBL/GenBank/DDBJ databases">
        <title>WGS assembly of Saponaria officinalis var. Norfolk2.</title>
        <authorList>
            <person name="Jenkins J."/>
            <person name="Shu S."/>
            <person name="Grimwood J."/>
            <person name="Barry K."/>
            <person name="Goodstein D."/>
            <person name="Schmutz J."/>
            <person name="Leebens-Mack J."/>
            <person name="Osbourn A."/>
        </authorList>
    </citation>
    <scope>NUCLEOTIDE SEQUENCE [LARGE SCALE GENOMIC DNA]</scope>
    <source>
        <strain evidence="4">JIC</strain>
    </source>
</reference>
<dbReference type="PANTHER" id="PTHR43780:SF7">
    <property type="entry name" value="D-CYSTEINE DESULFHYDRASE 2, MITOCHONDRIAL"/>
    <property type="match status" value="1"/>
</dbReference>
<dbReference type="Gene3D" id="3.40.50.1100">
    <property type="match status" value="2"/>
</dbReference>
<proteinExistence type="inferred from homology"/>
<name>A0AAW1MT89_SAPOF</name>
<keyword evidence="3" id="KW-0663">Pyridoxal phosphate</keyword>
<comment type="caution">
    <text evidence="4">The sequence shown here is derived from an EMBL/GenBank/DDBJ whole genome shotgun (WGS) entry which is preliminary data.</text>
</comment>
<dbReference type="SUPFAM" id="SSF53686">
    <property type="entry name" value="Tryptophan synthase beta subunit-like PLP-dependent enzymes"/>
    <property type="match status" value="1"/>
</dbReference>